<evidence type="ECO:0008006" key="3">
    <source>
        <dbReference type="Google" id="ProtNLM"/>
    </source>
</evidence>
<dbReference type="AlphaFoldDB" id="A0A1B8HQI0"/>
<dbReference type="Proteomes" id="UP000092247">
    <property type="component" value="Unassembled WGS sequence"/>
</dbReference>
<proteinExistence type="predicted"/>
<gene>
    <name evidence="1" type="ORF">AYY17_02020</name>
</gene>
<accession>A0A1B8HQI0</accession>
<dbReference type="EMBL" id="LZEX01000001">
    <property type="protein sequence ID" value="OBU11521.1"/>
    <property type="molecule type" value="Genomic_DNA"/>
</dbReference>
<reference evidence="1 2" key="1">
    <citation type="submission" date="2016-06" db="EMBL/GenBank/DDBJ databases">
        <authorList>
            <person name="Kjaerup R.B."/>
            <person name="Dalgaard T.S."/>
            <person name="Juul-Madsen H.R."/>
        </authorList>
    </citation>
    <scope>NUCLEOTIDE SEQUENCE [LARGE SCALE GENOMIC DNA]</scope>
    <source>
        <strain evidence="1 2">GCSL-Mp3</strain>
    </source>
</reference>
<protein>
    <recommendedName>
        <fullName evidence="3">Bacteriophage protein</fullName>
    </recommendedName>
</protein>
<organism evidence="1 2">
    <name type="scientific">Morganella psychrotolerans</name>
    <dbReference type="NCBI Taxonomy" id="368603"/>
    <lineage>
        <taxon>Bacteria</taxon>
        <taxon>Pseudomonadati</taxon>
        <taxon>Pseudomonadota</taxon>
        <taxon>Gammaproteobacteria</taxon>
        <taxon>Enterobacterales</taxon>
        <taxon>Morganellaceae</taxon>
        <taxon>Morganella</taxon>
    </lineage>
</organism>
<evidence type="ECO:0000313" key="1">
    <source>
        <dbReference type="EMBL" id="OBU11521.1"/>
    </source>
</evidence>
<name>A0A1B8HQI0_9GAMM</name>
<comment type="caution">
    <text evidence="1">The sequence shown here is derived from an EMBL/GenBank/DDBJ whole genome shotgun (WGS) entry which is preliminary data.</text>
</comment>
<dbReference type="RefSeq" id="WP_067420864.1">
    <property type="nucleotide sequence ID" value="NZ_LZEX01000001.1"/>
</dbReference>
<evidence type="ECO:0000313" key="2">
    <source>
        <dbReference type="Proteomes" id="UP000092247"/>
    </source>
</evidence>
<sequence>MKTKLPFIDAGLLRAALTLIAANDDARPVTKAVHINGEFIESTNGHTLVRMKHNAHFYHDITVQFNDPVPDDAEFTDIKVLDDGLCVAVHYREAQPEEFIPIAKSVLTPVSAQFPDLNFFLKSEFVKTTMPPVSAKYLALPYLMFGAGVVDAMCTEDGRTVLFNMGPLTNEIFGDPQLVAMAVMPEYFDLCRAACDEDMGDE</sequence>